<sequence>MVDQNNAKEADQFNESYLRPQSVLNNLMEQDKLKTTG</sequence>
<reference evidence="2" key="1">
    <citation type="submission" date="2015-09" db="EMBL/GenBank/DDBJ databases">
        <title>Characterization of enterotoxigenic Staphylococcus epidermidis isolates from ready to eat food.</title>
        <authorList>
            <person name="Podkowik M."/>
            <person name="Bania J."/>
            <person name="Seo K.-S."/>
        </authorList>
    </citation>
    <scope>NUCLEOTIDE SEQUENCE</scope>
    <source>
        <strain evidence="2">4S-13</strain>
    </source>
</reference>
<dbReference type="EMBL" id="KT845956">
    <property type="protein sequence ID" value="AMX28346.1"/>
    <property type="molecule type" value="Genomic_DNA"/>
</dbReference>
<name>A0A161G0R7_STAEP</name>
<protein>
    <submittedName>
        <fullName evidence="2">Uncharacterized protein</fullName>
    </submittedName>
</protein>
<proteinExistence type="predicted"/>
<evidence type="ECO:0000256" key="1">
    <source>
        <dbReference type="SAM" id="MobiDB-lite"/>
    </source>
</evidence>
<dbReference type="AlphaFoldDB" id="A0A161G0R7"/>
<organism evidence="2">
    <name type="scientific">Staphylococcus epidermidis</name>
    <dbReference type="NCBI Taxonomy" id="1282"/>
    <lineage>
        <taxon>Bacteria</taxon>
        <taxon>Bacillati</taxon>
        <taxon>Bacillota</taxon>
        <taxon>Bacilli</taxon>
        <taxon>Bacillales</taxon>
        <taxon>Staphylococcaceae</taxon>
        <taxon>Staphylococcus</taxon>
    </lineage>
</organism>
<feature type="compositionally biased region" description="Basic and acidic residues" evidence="1">
    <location>
        <begin position="1"/>
        <end position="11"/>
    </location>
</feature>
<accession>A0A161G0R7</accession>
<evidence type="ECO:0000313" key="2">
    <source>
        <dbReference type="EMBL" id="AMX28346.1"/>
    </source>
</evidence>
<feature type="region of interest" description="Disordered" evidence="1">
    <location>
        <begin position="1"/>
        <end position="37"/>
    </location>
</feature>